<dbReference type="GO" id="GO:0047938">
    <property type="term" value="F:glucose-6-phosphate 1-epimerase activity"/>
    <property type="evidence" value="ECO:0007669"/>
    <property type="project" value="UniProtKB-EC"/>
</dbReference>
<keyword evidence="4" id="KW-0413">Isomerase</keyword>
<dbReference type="CDD" id="cd09020">
    <property type="entry name" value="D-hex-6-P-epi_like"/>
    <property type="match status" value="1"/>
</dbReference>
<organism evidence="5 6">
    <name type="scientific">[Myrmecia] bisecta</name>
    <dbReference type="NCBI Taxonomy" id="41462"/>
    <lineage>
        <taxon>Eukaryota</taxon>
        <taxon>Viridiplantae</taxon>
        <taxon>Chlorophyta</taxon>
        <taxon>core chlorophytes</taxon>
        <taxon>Trebouxiophyceae</taxon>
        <taxon>Trebouxiales</taxon>
        <taxon>Trebouxiaceae</taxon>
        <taxon>Myrmecia</taxon>
    </lineage>
</organism>
<dbReference type="PANTHER" id="PTHR11122">
    <property type="entry name" value="APOSPORY-ASSOCIATED PROTEIN C-RELATED"/>
    <property type="match status" value="1"/>
</dbReference>
<dbReference type="EMBL" id="JALJOR010000001">
    <property type="protein sequence ID" value="KAK9830278.1"/>
    <property type="molecule type" value="Genomic_DNA"/>
</dbReference>
<evidence type="ECO:0000256" key="3">
    <source>
        <dbReference type="ARBA" id="ARBA00012083"/>
    </source>
</evidence>
<comment type="similarity">
    <text evidence="2">Belongs to the glucose-6-phosphate 1-epimerase family.</text>
</comment>
<sequence length="596" mass="64891">MTEVTDPSNGLKKLVLKSAQGSTAEVYLHGAHVTSWKSNSGEEQLFVSKKAVFRPPKAIRGGIPICFPQFGHLGPLEQQHGFARNSPFEVEAATSASATLVLRPSAEQLELFPHSFELRVKVTVGDDELQQELTVQNTGADPLPFTTALHTYFAITSIDKAYVAGLQGVPYIDTLKGRDVLTQQQEQVRFQQEVDCIYINTPSELKVVDEGRQEVVVIRKEALPDAIVWNPWVAKSKAMSSGDFGYDEFESMLCVEAAVAASGAVTLAPGESWAGKQTLRLAKLEQLKRNSARPVMTTLAEEGHQRKAVISSTLNEAASVARISAEYMRLREAGRCVCAIVVGVAPLMRTEFGKHLIFGILAATGRDFALADAIMNLGRARSKLAADDGSCISKEGDGQWMHKHLLAALPLDDSAGTLTLEVAVHNENVPELLDELALWTGDARVQVAIGLKGLLKPLDATGHSEAPEMIIVGLERVPGKPFAVHGPTSFGANSSCTAPGLPEYKLSLDAHMFYQGTSDEPRVPPGTYMSIDLFQLRQILFCCLKLDPSEDYHVDGSQLPQVLQEVKQFRRTHGYKCVGARHSPRHQLPRLVLGTA</sequence>
<name>A0AAW1R9R9_9CHLO</name>
<dbReference type="PANTHER" id="PTHR11122:SF13">
    <property type="entry name" value="GLUCOSE-6-PHOSPHATE 1-EPIMERASE"/>
    <property type="match status" value="1"/>
</dbReference>
<dbReference type="GO" id="GO:0030246">
    <property type="term" value="F:carbohydrate binding"/>
    <property type="evidence" value="ECO:0007669"/>
    <property type="project" value="InterPro"/>
</dbReference>
<dbReference type="InterPro" id="IPR014718">
    <property type="entry name" value="GH-type_carb-bd"/>
</dbReference>
<dbReference type="AlphaFoldDB" id="A0AAW1R9R9"/>
<dbReference type="GO" id="GO:0005737">
    <property type="term" value="C:cytoplasm"/>
    <property type="evidence" value="ECO:0007669"/>
    <property type="project" value="TreeGrafter"/>
</dbReference>
<dbReference type="InterPro" id="IPR025532">
    <property type="entry name" value="G6P_1-epimerase"/>
</dbReference>
<comment type="catalytic activity">
    <reaction evidence="1">
        <text>alpha-D-glucose 6-phosphate = beta-D-glucose 6-phosphate</text>
        <dbReference type="Rhea" id="RHEA:16249"/>
        <dbReference type="ChEBI" id="CHEBI:58225"/>
        <dbReference type="ChEBI" id="CHEBI:58247"/>
        <dbReference type="EC" id="5.1.3.15"/>
    </reaction>
</comment>
<comment type="caution">
    <text evidence="5">The sequence shown here is derived from an EMBL/GenBank/DDBJ whole genome shotgun (WGS) entry which is preliminary data.</text>
</comment>
<evidence type="ECO:0000313" key="6">
    <source>
        <dbReference type="Proteomes" id="UP001489004"/>
    </source>
</evidence>
<evidence type="ECO:0000256" key="2">
    <source>
        <dbReference type="ARBA" id="ARBA00005866"/>
    </source>
</evidence>
<reference evidence="5 6" key="1">
    <citation type="journal article" date="2024" name="Nat. Commun.">
        <title>Phylogenomics reveals the evolutionary origins of lichenization in chlorophyte algae.</title>
        <authorList>
            <person name="Puginier C."/>
            <person name="Libourel C."/>
            <person name="Otte J."/>
            <person name="Skaloud P."/>
            <person name="Haon M."/>
            <person name="Grisel S."/>
            <person name="Petersen M."/>
            <person name="Berrin J.G."/>
            <person name="Delaux P.M."/>
            <person name="Dal Grande F."/>
            <person name="Keller J."/>
        </authorList>
    </citation>
    <scope>NUCLEOTIDE SEQUENCE [LARGE SCALE GENOMIC DNA]</scope>
    <source>
        <strain evidence="5 6">SAG 2043</strain>
    </source>
</reference>
<gene>
    <name evidence="5" type="ORF">WJX72_010777</name>
</gene>
<dbReference type="Proteomes" id="UP001489004">
    <property type="component" value="Unassembled WGS sequence"/>
</dbReference>
<protein>
    <recommendedName>
        <fullName evidence="3">glucose-6-phosphate 1-epimerase</fullName>
        <ecNumber evidence="3">5.1.3.15</ecNumber>
    </recommendedName>
</protein>
<accession>A0AAW1R9R9</accession>
<proteinExistence type="inferred from homology"/>
<dbReference type="GO" id="GO:0005975">
    <property type="term" value="P:carbohydrate metabolic process"/>
    <property type="evidence" value="ECO:0007669"/>
    <property type="project" value="InterPro"/>
</dbReference>
<dbReference type="Pfam" id="PF01263">
    <property type="entry name" value="Aldose_epim"/>
    <property type="match status" value="1"/>
</dbReference>
<dbReference type="InterPro" id="IPR008183">
    <property type="entry name" value="Aldose_1/G6P_1-epimerase"/>
</dbReference>
<keyword evidence="6" id="KW-1185">Reference proteome</keyword>
<evidence type="ECO:0000256" key="1">
    <source>
        <dbReference type="ARBA" id="ARBA00001096"/>
    </source>
</evidence>
<dbReference type="InterPro" id="IPR011013">
    <property type="entry name" value="Gal_mutarotase_sf_dom"/>
</dbReference>
<dbReference type="SUPFAM" id="SSF74650">
    <property type="entry name" value="Galactose mutarotase-like"/>
    <property type="match status" value="1"/>
</dbReference>
<evidence type="ECO:0000313" key="5">
    <source>
        <dbReference type="EMBL" id="KAK9830278.1"/>
    </source>
</evidence>
<evidence type="ECO:0000256" key="4">
    <source>
        <dbReference type="ARBA" id="ARBA00023235"/>
    </source>
</evidence>
<dbReference type="EC" id="5.1.3.15" evidence="3"/>
<dbReference type="Gene3D" id="2.70.98.10">
    <property type="match status" value="1"/>
</dbReference>